<organism evidence="1">
    <name type="scientific">marine sediment metagenome</name>
    <dbReference type="NCBI Taxonomy" id="412755"/>
    <lineage>
        <taxon>unclassified sequences</taxon>
        <taxon>metagenomes</taxon>
        <taxon>ecological metagenomes</taxon>
    </lineage>
</organism>
<dbReference type="AlphaFoldDB" id="A0A0F9IKY1"/>
<accession>A0A0F9IKY1</accession>
<gene>
    <name evidence="1" type="ORF">LCGC14_1930410</name>
</gene>
<protein>
    <submittedName>
        <fullName evidence="1">Uncharacterized protein</fullName>
    </submittedName>
</protein>
<proteinExistence type="predicted"/>
<sequence length="133" mass="14884">MLKRLRYGLYDKHLVGSFENWGWQDFPVPIGPGPLVIDCNANGTCGDFESDCVLDNTAVIVIADKPEERPYTGMVRLFSSVVLADNSGAIVYLSGTTHPRWGPCRIYYHYCYKYGKAPDFRELSQSVLGALNN</sequence>
<comment type="caution">
    <text evidence="1">The sequence shown here is derived from an EMBL/GenBank/DDBJ whole genome shotgun (WGS) entry which is preliminary data.</text>
</comment>
<evidence type="ECO:0000313" key="1">
    <source>
        <dbReference type="EMBL" id="KKL87867.1"/>
    </source>
</evidence>
<reference evidence="1" key="1">
    <citation type="journal article" date="2015" name="Nature">
        <title>Complex archaea that bridge the gap between prokaryotes and eukaryotes.</title>
        <authorList>
            <person name="Spang A."/>
            <person name="Saw J.H."/>
            <person name="Jorgensen S.L."/>
            <person name="Zaremba-Niedzwiedzka K."/>
            <person name="Martijn J."/>
            <person name="Lind A.E."/>
            <person name="van Eijk R."/>
            <person name="Schleper C."/>
            <person name="Guy L."/>
            <person name="Ettema T.J."/>
        </authorList>
    </citation>
    <scope>NUCLEOTIDE SEQUENCE</scope>
</reference>
<dbReference type="EMBL" id="LAZR01020723">
    <property type="protein sequence ID" value="KKL87867.1"/>
    <property type="molecule type" value="Genomic_DNA"/>
</dbReference>
<name>A0A0F9IKY1_9ZZZZ</name>